<feature type="region of interest" description="Disordered" evidence="1">
    <location>
        <begin position="41"/>
        <end position="66"/>
    </location>
</feature>
<feature type="compositionally biased region" description="Polar residues" evidence="1">
    <location>
        <begin position="119"/>
        <end position="142"/>
    </location>
</feature>
<dbReference type="Gene3D" id="2.60.40.1080">
    <property type="match status" value="2"/>
</dbReference>
<dbReference type="SMART" id="SM00635">
    <property type="entry name" value="BID_2"/>
    <property type="match status" value="1"/>
</dbReference>
<gene>
    <name evidence="4" type="ORF">H9712_02110</name>
</gene>
<feature type="domain" description="BIG2" evidence="3">
    <location>
        <begin position="144"/>
        <end position="223"/>
    </location>
</feature>
<proteinExistence type="predicted"/>
<evidence type="ECO:0000256" key="1">
    <source>
        <dbReference type="SAM" id="MobiDB-lite"/>
    </source>
</evidence>
<keyword evidence="2" id="KW-1133">Transmembrane helix</keyword>
<keyword evidence="2" id="KW-0472">Membrane</keyword>
<dbReference type="InterPro" id="IPR008964">
    <property type="entry name" value="Invasin/intimin_cell_adhesion"/>
</dbReference>
<dbReference type="EMBL" id="DWXO01000021">
    <property type="protein sequence ID" value="HJB79757.1"/>
    <property type="molecule type" value="Genomic_DNA"/>
</dbReference>
<dbReference type="Proteomes" id="UP000823921">
    <property type="component" value="Unassembled WGS sequence"/>
</dbReference>
<feature type="region of interest" description="Disordered" evidence="1">
    <location>
        <begin position="109"/>
        <end position="142"/>
    </location>
</feature>
<keyword evidence="2" id="KW-0812">Transmembrane</keyword>
<evidence type="ECO:0000313" key="4">
    <source>
        <dbReference type="EMBL" id="HJB79757.1"/>
    </source>
</evidence>
<dbReference type="InterPro" id="IPR003343">
    <property type="entry name" value="Big_2"/>
</dbReference>
<accession>A0A9D2S9Y9</accession>
<name>A0A9D2S9Y9_9FIRM</name>
<sequence>MASRRSRDDRPKMIHCEYCGEDYASTYKHCPFCDEVPLDDEDFDGDEDSPRRARGGKRLVTNTRGGGYGRGPSPLRLVGIIISLAIIIAAVIIVISVIIPLVTKGSSVTDPSAVESVMPTDSAQPSVEPTDSPEPTETIPADQTATDFTLSLTEFSLSNRYPDPITLTVTFIPEGSTGTITWTSSDPEVASVDETGKVSAGTKTGNATITATMPGGVTHTCLVHNSVTTGASTNTGSGTTTSTALSLNRTDFTLSKTYPSFQVEVSGTSSTPVWSIGNSAVATVSGDGTVTYVGKGTTTLTCTVDGKTLTCTVRCT</sequence>
<reference evidence="4" key="1">
    <citation type="journal article" date="2021" name="PeerJ">
        <title>Extensive microbial diversity within the chicken gut microbiome revealed by metagenomics and culture.</title>
        <authorList>
            <person name="Gilroy R."/>
            <person name="Ravi A."/>
            <person name="Getino M."/>
            <person name="Pursley I."/>
            <person name="Horton D.L."/>
            <person name="Alikhan N.F."/>
            <person name="Baker D."/>
            <person name="Gharbi K."/>
            <person name="Hall N."/>
            <person name="Watson M."/>
            <person name="Adriaenssens E.M."/>
            <person name="Foster-Nyarko E."/>
            <person name="Jarju S."/>
            <person name="Secka A."/>
            <person name="Antonio M."/>
            <person name="Oren A."/>
            <person name="Chaudhuri R.R."/>
            <person name="La Ragione R."/>
            <person name="Hildebrand F."/>
            <person name="Pallen M.J."/>
        </authorList>
    </citation>
    <scope>NUCLEOTIDE SEQUENCE</scope>
    <source>
        <strain evidence="4">CHK192-8294</strain>
    </source>
</reference>
<evidence type="ECO:0000256" key="2">
    <source>
        <dbReference type="SAM" id="Phobius"/>
    </source>
</evidence>
<dbReference type="SUPFAM" id="SSF49373">
    <property type="entry name" value="Invasin/intimin cell-adhesion fragments"/>
    <property type="match status" value="2"/>
</dbReference>
<organism evidence="4 5">
    <name type="scientific">Candidatus Flavonifractor intestinigallinarum</name>
    <dbReference type="NCBI Taxonomy" id="2838586"/>
    <lineage>
        <taxon>Bacteria</taxon>
        <taxon>Bacillati</taxon>
        <taxon>Bacillota</taxon>
        <taxon>Clostridia</taxon>
        <taxon>Eubacteriales</taxon>
        <taxon>Oscillospiraceae</taxon>
        <taxon>Flavonifractor</taxon>
    </lineage>
</organism>
<dbReference type="Pfam" id="PF02368">
    <property type="entry name" value="Big_2"/>
    <property type="match status" value="1"/>
</dbReference>
<feature type="transmembrane region" description="Helical" evidence="2">
    <location>
        <begin position="77"/>
        <end position="102"/>
    </location>
</feature>
<evidence type="ECO:0000259" key="3">
    <source>
        <dbReference type="SMART" id="SM00635"/>
    </source>
</evidence>
<dbReference type="AlphaFoldDB" id="A0A9D2S9Y9"/>
<evidence type="ECO:0000313" key="5">
    <source>
        <dbReference type="Proteomes" id="UP000823921"/>
    </source>
</evidence>
<comment type="caution">
    <text evidence="4">The sequence shown here is derived from an EMBL/GenBank/DDBJ whole genome shotgun (WGS) entry which is preliminary data.</text>
</comment>
<reference evidence="4" key="2">
    <citation type="submission" date="2021-04" db="EMBL/GenBank/DDBJ databases">
        <authorList>
            <person name="Gilroy R."/>
        </authorList>
    </citation>
    <scope>NUCLEOTIDE SEQUENCE</scope>
    <source>
        <strain evidence="4">CHK192-8294</strain>
    </source>
</reference>
<protein>
    <submittedName>
        <fullName evidence="4">Ig-like domain-containing protein</fullName>
    </submittedName>
</protein>